<dbReference type="STRING" id="485917.Phep_3939"/>
<evidence type="ECO:0000313" key="3">
    <source>
        <dbReference type="EMBL" id="ACU06130.1"/>
    </source>
</evidence>
<keyword evidence="4" id="KW-1185">Reference proteome</keyword>
<gene>
    <name evidence="3" type="ordered locus">Phep_3939</name>
</gene>
<dbReference type="InterPro" id="IPR015422">
    <property type="entry name" value="PyrdxlP-dep_Trfase_small"/>
</dbReference>
<dbReference type="RefSeq" id="WP_015809738.1">
    <property type="nucleotide sequence ID" value="NC_013061.1"/>
</dbReference>
<dbReference type="GO" id="GO:0008483">
    <property type="term" value="F:transaminase activity"/>
    <property type="evidence" value="ECO:0007669"/>
    <property type="project" value="UniProtKB-KW"/>
</dbReference>
<keyword evidence="2" id="KW-0663">Pyridoxal phosphate</keyword>
<evidence type="ECO:0000256" key="1">
    <source>
        <dbReference type="ARBA" id="ARBA00037999"/>
    </source>
</evidence>
<proteinExistence type="inferred from homology"/>
<accession>C6XVQ5</accession>
<dbReference type="KEGG" id="phe:Phep_3939"/>
<evidence type="ECO:0000256" key="2">
    <source>
        <dbReference type="RuleBase" id="RU004508"/>
    </source>
</evidence>
<organism evidence="3 4">
    <name type="scientific">Pedobacter heparinus (strain ATCC 13125 / DSM 2366 / CIP 104194 / JCM 7457 / NBRC 12017 / NCIMB 9290 / NRRL B-14731 / HIM 762-3)</name>
    <dbReference type="NCBI Taxonomy" id="485917"/>
    <lineage>
        <taxon>Bacteria</taxon>
        <taxon>Pseudomonadati</taxon>
        <taxon>Bacteroidota</taxon>
        <taxon>Sphingobacteriia</taxon>
        <taxon>Sphingobacteriales</taxon>
        <taxon>Sphingobacteriaceae</taxon>
        <taxon>Pedobacter</taxon>
    </lineage>
</organism>
<dbReference type="Gene3D" id="3.40.640.10">
    <property type="entry name" value="Type I PLP-dependent aspartate aminotransferase-like (Major domain)"/>
    <property type="match status" value="1"/>
</dbReference>
<dbReference type="SUPFAM" id="SSF53383">
    <property type="entry name" value="PLP-dependent transferases"/>
    <property type="match status" value="1"/>
</dbReference>
<dbReference type="InterPro" id="IPR015424">
    <property type="entry name" value="PyrdxlP-dep_Trfase"/>
</dbReference>
<evidence type="ECO:0000313" key="4">
    <source>
        <dbReference type="Proteomes" id="UP000000852"/>
    </source>
</evidence>
<dbReference type="EMBL" id="CP001681">
    <property type="protein sequence ID" value="ACU06130.1"/>
    <property type="molecule type" value="Genomic_DNA"/>
</dbReference>
<sequence>MAKLAINGGEPIRSSLFPAYNTIGEEEKKAVLKVLETGNLSQFLGAYHSDFLGGPNVREFEREWASAFNVEHAISVNSNTSGLFTAIGAIGIQPGDEVIVSPYSMSASAIAPLIYGGIPVFADIDPISFCMDPKSIESKITVRTKAILVVHIFGHPADMDAIMSLAKKHNLYVIEDCAQSPMGKYKGNYVGTIGHLGVFSLNYHKHIHTGEGGVITTNSTDLAERCQMIRNHAENVVEPKGVKDLTNLMGYNFRMTEIECAIGIQQLKKLPGLLVERQANVEDLNRQLSTFPILGLQPELIDGSVHTYYIHPIKFNKDLAGVHRDVFVNALKAELPSAILRETAPLIGAGYVKPLYLQSIYQERAAWAFGHQSVDQSTLNYEKGLCPIVEHMHFEALFTHEFMRPGMTKSDIQDVINAFEKVFDNIDELEKIETNA</sequence>
<name>C6XVQ5_PEDHD</name>
<dbReference type="PANTHER" id="PTHR30244">
    <property type="entry name" value="TRANSAMINASE"/>
    <property type="match status" value="1"/>
</dbReference>
<dbReference type="GO" id="GO:0000271">
    <property type="term" value="P:polysaccharide biosynthetic process"/>
    <property type="evidence" value="ECO:0007669"/>
    <property type="project" value="TreeGrafter"/>
</dbReference>
<dbReference type="PANTHER" id="PTHR30244:SF34">
    <property type="entry name" value="DTDP-4-AMINO-4,6-DIDEOXYGALACTOSE TRANSAMINASE"/>
    <property type="match status" value="1"/>
</dbReference>
<dbReference type="Gene3D" id="3.90.1150.10">
    <property type="entry name" value="Aspartate Aminotransferase, domain 1"/>
    <property type="match status" value="1"/>
</dbReference>
<dbReference type="OrthoDB" id="9804264at2"/>
<dbReference type="InterPro" id="IPR000653">
    <property type="entry name" value="DegT/StrS_aminotransferase"/>
</dbReference>
<keyword evidence="3" id="KW-0032">Aminotransferase</keyword>
<protein>
    <submittedName>
        <fullName evidence="3">DegT/DnrJ/EryC1/StrS aminotransferase</fullName>
    </submittedName>
</protein>
<dbReference type="CDD" id="cd00616">
    <property type="entry name" value="AHBA_syn"/>
    <property type="match status" value="1"/>
</dbReference>
<dbReference type="InterPro" id="IPR015421">
    <property type="entry name" value="PyrdxlP-dep_Trfase_major"/>
</dbReference>
<dbReference type="eggNOG" id="COG0399">
    <property type="taxonomic scope" value="Bacteria"/>
</dbReference>
<dbReference type="Proteomes" id="UP000000852">
    <property type="component" value="Chromosome"/>
</dbReference>
<dbReference type="GO" id="GO:0030170">
    <property type="term" value="F:pyridoxal phosphate binding"/>
    <property type="evidence" value="ECO:0007669"/>
    <property type="project" value="TreeGrafter"/>
</dbReference>
<reference evidence="3 4" key="1">
    <citation type="journal article" date="2009" name="Stand. Genomic Sci.">
        <title>Complete genome sequence of Pedobacter heparinus type strain (HIM 762-3).</title>
        <authorList>
            <person name="Han C."/>
            <person name="Spring S."/>
            <person name="Lapidus A."/>
            <person name="Del Rio T.G."/>
            <person name="Tice H."/>
            <person name="Copeland A."/>
            <person name="Cheng J.F."/>
            <person name="Lucas S."/>
            <person name="Chen F."/>
            <person name="Nolan M."/>
            <person name="Bruce D."/>
            <person name="Goodwin L."/>
            <person name="Pitluck S."/>
            <person name="Ivanova N."/>
            <person name="Mavromatis K."/>
            <person name="Mikhailova N."/>
            <person name="Pati A."/>
            <person name="Chen A."/>
            <person name="Palaniappan K."/>
            <person name="Land M."/>
            <person name="Hauser L."/>
            <person name="Chang Y.J."/>
            <person name="Jeffries C.C."/>
            <person name="Saunders E."/>
            <person name="Chertkov O."/>
            <person name="Brettin T."/>
            <person name="Goker M."/>
            <person name="Rohde M."/>
            <person name="Bristow J."/>
            <person name="Eisen J.A."/>
            <person name="Markowitz V."/>
            <person name="Hugenholtz P."/>
            <person name="Kyrpides N.C."/>
            <person name="Klenk H.P."/>
            <person name="Detter J.C."/>
        </authorList>
    </citation>
    <scope>NUCLEOTIDE SEQUENCE [LARGE SCALE GENOMIC DNA]</scope>
    <source>
        <strain evidence="4">ATCC 13125 / DSM 2366 / CIP 104194 / JCM 7457 / NBRC 12017 / NCIMB 9290 / NRRL B-14731 / HIM 762-3</strain>
    </source>
</reference>
<keyword evidence="3" id="KW-0808">Transferase</keyword>
<dbReference type="Pfam" id="PF01041">
    <property type="entry name" value="DegT_DnrJ_EryC1"/>
    <property type="match status" value="1"/>
</dbReference>
<comment type="similarity">
    <text evidence="1 2">Belongs to the DegT/DnrJ/EryC1 family.</text>
</comment>
<dbReference type="HOGENOM" id="CLU_033332_7_1_10"/>
<dbReference type="AlphaFoldDB" id="C6XVQ5"/>